<keyword evidence="1" id="KW-0472">Membrane</keyword>
<feature type="domain" description="Regulatory protein YycH" evidence="2">
    <location>
        <begin position="4"/>
        <end position="431"/>
    </location>
</feature>
<organism evidence="3 4">
    <name type="scientific">Bacillus salitolerans</name>
    <dbReference type="NCBI Taxonomy" id="1437434"/>
    <lineage>
        <taxon>Bacteria</taxon>
        <taxon>Bacillati</taxon>
        <taxon>Bacillota</taxon>
        <taxon>Bacilli</taxon>
        <taxon>Bacillales</taxon>
        <taxon>Bacillaceae</taxon>
        <taxon>Bacillus</taxon>
    </lineage>
</organism>
<sequence length="445" mass="51610">MSYENIKSVLLTLLVIMSLILTWNLWTYQPEYGLIESTRYISDVDIGEKRELQELIQPSKVLFHKNGRHYGTTDTIEMKKALSHIRQWSFNDFSDITPSIREGYLDFVHGRDSVEIIFPSEVPVEILKSVLPIVDEELRLVTFDRVIIPMQDSQKEEPVAYFVSYEDHYVYKATINSFLYQTFFKEIYQVSPRYPQYFAYKIDGYTSLFLPDDKVNVNRITYYSIQLSGEDFKDALFTDPSIAKRDIQPNGDESYSDGARALYIFNGGNLLQFINPVTETDSPIIGSKQLIQQSIDFINDHSGWTDQYVMFDWDSALQSTEFRLQINGMPVFNYAGLSRISQEWNKTNMFDKYERPMFKLQLSLDSESSNVSLPSGHTLLDLLRQMPSFDPNKLEDALVGYELVKDRTSAKVTIEPMWIVNYNGSWKKIIFDDMRELGGNVIGLE</sequence>
<dbReference type="Gene3D" id="3.30.310.160">
    <property type="entry name" value="YycH protein, domain 2"/>
    <property type="match status" value="1"/>
</dbReference>
<keyword evidence="4" id="KW-1185">Reference proteome</keyword>
<reference evidence="4" key="1">
    <citation type="journal article" date="2019" name="Int. J. Syst. Evol. Microbiol.">
        <title>The Global Catalogue of Microorganisms (GCM) 10K type strain sequencing project: providing services to taxonomists for standard genome sequencing and annotation.</title>
        <authorList>
            <consortium name="The Broad Institute Genomics Platform"/>
            <consortium name="The Broad Institute Genome Sequencing Center for Infectious Disease"/>
            <person name="Wu L."/>
            <person name="Ma J."/>
        </authorList>
    </citation>
    <scope>NUCLEOTIDE SEQUENCE [LARGE SCALE GENOMIC DNA]</scope>
    <source>
        <strain evidence="4">CCUG 49339</strain>
    </source>
</reference>
<keyword evidence="1" id="KW-0812">Transmembrane</keyword>
<feature type="transmembrane region" description="Helical" evidence="1">
    <location>
        <begin position="9"/>
        <end position="26"/>
    </location>
</feature>
<dbReference type="Proteomes" id="UP001597214">
    <property type="component" value="Unassembled WGS sequence"/>
</dbReference>
<dbReference type="EMBL" id="JBHUEM010000001">
    <property type="protein sequence ID" value="MFD1734974.1"/>
    <property type="molecule type" value="Genomic_DNA"/>
</dbReference>
<name>A0ABW4LIL5_9BACI</name>
<dbReference type="Pfam" id="PF07435">
    <property type="entry name" value="YycH"/>
    <property type="match status" value="1"/>
</dbReference>
<evidence type="ECO:0000256" key="1">
    <source>
        <dbReference type="SAM" id="Phobius"/>
    </source>
</evidence>
<comment type="caution">
    <text evidence="3">The sequence shown here is derived from an EMBL/GenBank/DDBJ whole genome shotgun (WGS) entry which is preliminary data.</text>
</comment>
<dbReference type="InterPro" id="IPR009996">
    <property type="entry name" value="YycH"/>
</dbReference>
<dbReference type="InterPro" id="IPR042274">
    <property type="entry name" value="YycH/YycI_2"/>
</dbReference>
<proteinExistence type="predicted"/>
<accession>A0ABW4LIL5</accession>
<dbReference type="RefSeq" id="WP_377926055.1">
    <property type="nucleotide sequence ID" value="NZ_JBHUEM010000001.1"/>
</dbReference>
<dbReference type="CDD" id="cd15787">
    <property type="entry name" value="YycH_N"/>
    <property type="match status" value="1"/>
</dbReference>
<evidence type="ECO:0000259" key="2">
    <source>
        <dbReference type="Pfam" id="PF07435"/>
    </source>
</evidence>
<evidence type="ECO:0000313" key="3">
    <source>
        <dbReference type="EMBL" id="MFD1734974.1"/>
    </source>
</evidence>
<gene>
    <name evidence="3" type="ORF">ACFSCX_00205</name>
</gene>
<keyword evidence="1" id="KW-1133">Transmembrane helix</keyword>
<dbReference type="Gene3D" id="3.10.450.310">
    <property type="match status" value="1"/>
</dbReference>
<protein>
    <submittedName>
        <fullName evidence="3">YycH family regulatory protein</fullName>
    </submittedName>
</protein>
<evidence type="ECO:0000313" key="4">
    <source>
        <dbReference type="Proteomes" id="UP001597214"/>
    </source>
</evidence>